<feature type="compositionally biased region" description="Basic and acidic residues" evidence="1">
    <location>
        <begin position="26"/>
        <end position="43"/>
    </location>
</feature>
<dbReference type="AlphaFoldDB" id="A0A7X9FU83"/>
<name>A0A7X9FU83_9DELT</name>
<organism evidence="2 3">
    <name type="scientific">SAR324 cluster bacterium</name>
    <dbReference type="NCBI Taxonomy" id="2024889"/>
    <lineage>
        <taxon>Bacteria</taxon>
        <taxon>Deltaproteobacteria</taxon>
        <taxon>SAR324 cluster</taxon>
    </lineage>
</organism>
<reference evidence="2 3" key="1">
    <citation type="journal article" date="2020" name="Biotechnol. Biofuels">
        <title>New insights from the biogas microbiome by comprehensive genome-resolved metagenomics of nearly 1600 species originating from multiple anaerobic digesters.</title>
        <authorList>
            <person name="Campanaro S."/>
            <person name="Treu L."/>
            <person name="Rodriguez-R L.M."/>
            <person name="Kovalovszki A."/>
            <person name="Ziels R.M."/>
            <person name="Maus I."/>
            <person name="Zhu X."/>
            <person name="Kougias P.G."/>
            <person name="Basile A."/>
            <person name="Luo G."/>
            <person name="Schluter A."/>
            <person name="Konstantinidis K.T."/>
            <person name="Angelidaki I."/>
        </authorList>
    </citation>
    <scope>NUCLEOTIDE SEQUENCE [LARGE SCALE GENOMIC DNA]</scope>
    <source>
        <strain evidence="2">AS27yjCOA_65</strain>
    </source>
</reference>
<comment type="caution">
    <text evidence="2">The sequence shown here is derived from an EMBL/GenBank/DDBJ whole genome shotgun (WGS) entry which is preliminary data.</text>
</comment>
<feature type="region of interest" description="Disordered" evidence="1">
    <location>
        <begin position="26"/>
        <end position="55"/>
    </location>
</feature>
<evidence type="ECO:0000313" key="2">
    <source>
        <dbReference type="EMBL" id="NMC63879.1"/>
    </source>
</evidence>
<dbReference type="Proteomes" id="UP000524246">
    <property type="component" value="Unassembled WGS sequence"/>
</dbReference>
<feature type="region of interest" description="Disordered" evidence="1">
    <location>
        <begin position="1"/>
        <end position="20"/>
    </location>
</feature>
<feature type="compositionally biased region" description="Basic residues" evidence="1">
    <location>
        <begin position="44"/>
        <end position="55"/>
    </location>
</feature>
<accession>A0A7X9FU83</accession>
<evidence type="ECO:0000256" key="1">
    <source>
        <dbReference type="SAM" id="MobiDB-lite"/>
    </source>
</evidence>
<proteinExistence type="predicted"/>
<gene>
    <name evidence="2" type="ORF">GYA55_12015</name>
</gene>
<dbReference type="EMBL" id="JAAZON010000546">
    <property type="protein sequence ID" value="NMC63879.1"/>
    <property type="molecule type" value="Genomic_DNA"/>
</dbReference>
<evidence type="ECO:0000313" key="3">
    <source>
        <dbReference type="Proteomes" id="UP000524246"/>
    </source>
</evidence>
<sequence>MPYKSERQRRFFHAAEKRGEISHATVEEWDRESKGKHLPEKVKNKTKKKKKRSRK</sequence>
<protein>
    <submittedName>
        <fullName evidence="2">Uncharacterized protein</fullName>
    </submittedName>
</protein>